<proteinExistence type="predicted"/>
<gene>
    <name evidence="2" type="ORF">HYPSUDRAFT_204398</name>
</gene>
<evidence type="ECO:0000256" key="1">
    <source>
        <dbReference type="SAM" id="MobiDB-lite"/>
    </source>
</evidence>
<feature type="region of interest" description="Disordered" evidence="1">
    <location>
        <begin position="194"/>
        <end position="230"/>
    </location>
</feature>
<accession>A0A0D2M8N5</accession>
<evidence type="ECO:0000313" key="2">
    <source>
        <dbReference type="EMBL" id="KJA19658.1"/>
    </source>
</evidence>
<dbReference type="Proteomes" id="UP000054270">
    <property type="component" value="Unassembled WGS sequence"/>
</dbReference>
<dbReference type="AlphaFoldDB" id="A0A0D2M8N5"/>
<sequence>MPLMQHSRAPLTFVDGFMPAIPANLTVRVDVLPGHSRAPGGCTPRAQYLSVSLKFGDITSSSTFGARSSDEFANCSSQIRHCCYVCHALTRIWTALTPCFCRSSLLAVPLPLPPPPPARHSRLDAQPDKNGHAVRWASPMHVSHVAVSFGRVDWAHCPVSVLVLVPTLRRPISNVPTPSTPTSPYRAVTMTTASPSLPSWTDLAPPTTNLRPPSSPPSSPKPTRLVTPEPPWIRTCSIGHHIASGGTNERTLARSSFDARAGALSGPSTPQNGA</sequence>
<name>A0A0D2M8N5_HYPSF</name>
<dbReference type="EMBL" id="KN817575">
    <property type="protein sequence ID" value="KJA19658.1"/>
    <property type="molecule type" value="Genomic_DNA"/>
</dbReference>
<feature type="region of interest" description="Disordered" evidence="1">
    <location>
        <begin position="254"/>
        <end position="274"/>
    </location>
</feature>
<keyword evidence="3" id="KW-1185">Reference proteome</keyword>
<protein>
    <submittedName>
        <fullName evidence="2">Uncharacterized protein</fullName>
    </submittedName>
</protein>
<reference evidence="3" key="1">
    <citation type="submission" date="2014-04" db="EMBL/GenBank/DDBJ databases">
        <title>Evolutionary Origins and Diversification of the Mycorrhizal Mutualists.</title>
        <authorList>
            <consortium name="DOE Joint Genome Institute"/>
            <consortium name="Mycorrhizal Genomics Consortium"/>
            <person name="Kohler A."/>
            <person name="Kuo A."/>
            <person name="Nagy L.G."/>
            <person name="Floudas D."/>
            <person name="Copeland A."/>
            <person name="Barry K.W."/>
            <person name="Cichocki N."/>
            <person name="Veneault-Fourrey C."/>
            <person name="LaButti K."/>
            <person name="Lindquist E.A."/>
            <person name="Lipzen A."/>
            <person name="Lundell T."/>
            <person name="Morin E."/>
            <person name="Murat C."/>
            <person name="Riley R."/>
            <person name="Ohm R."/>
            <person name="Sun H."/>
            <person name="Tunlid A."/>
            <person name="Henrissat B."/>
            <person name="Grigoriev I.V."/>
            <person name="Hibbett D.S."/>
            <person name="Martin F."/>
        </authorList>
    </citation>
    <scope>NUCLEOTIDE SEQUENCE [LARGE SCALE GENOMIC DNA]</scope>
    <source>
        <strain evidence="3">FD-334 SS-4</strain>
    </source>
</reference>
<evidence type="ECO:0000313" key="3">
    <source>
        <dbReference type="Proteomes" id="UP000054270"/>
    </source>
</evidence>
<organism evidence="2 3">
    <name type="scientific">Hypholoma sublateritium (strain FD-334 SS-4)</name>
    <dbReference type="NCBI Taxonomy" id="945553"/>
    <lineage>
        <taxon>Eukaryota</taxon>
        <taxon>Fungi</taxon>
        <taxon>Dikarya</taxon>
        <taxon>Basidiomycota</taxon>
        <taxon>Agaricomycotina</taxon>
        <taxon>Agaricomycetes</taxon>
        <taxon>Agaricomycetidae</taxon>
        <taxon>Agaricales</taxon>
        <taxon>Agaricineae</taxon>
        <taxon>Strophariaceae</taxon>
        <taxon>Hypholoma</taxon>
    </lineage>
</organism>